<organism evidence="7 8">
    <name type="scientific">Streptomyces daliensis</name>
    <dbReference type="NCBI Taxonomy" id="299421"/>
    <lineage>
        <taxon>Bacteria</taxon>
        <taxon>Bacillati</taxon>
        <taxon>Actinomycetota</taxon>
        <taxon>Actinomycetes</taxon>
        <taxon>Kitasatosporales</taxon>
        <taxon>Streptomycetaceae</taxon>
        <taxon>Streptomyces</taxon>
    </lineage>
</organism>
<dbReference type="InterPro" id="IPR003018">
    <property type="entry name" value="GAF"/>
</dbReference>
<feature type="compositionally biased region" description="Basic and acidic residues" evidence="4">
    <location>
        <begin position="602"/>
        <end position="611"/>
    </location>
</feature>
<proteinExistence type="predicted"/>
<evidence type="ECO:0000313" key="7">
    <source>
        <dbReference type="EMBL" id="MBR7672902.1"/>
    </source>
</evidence>
<dbReference type="Pfam" id="PF07730">
    <property type="entry name" value="HisKA_3"/>
    <property type="match status" value="1"/>
</dbReference>
<dbReference type="AlphaFoldDB" id="A0A8T4INM4"/>
<dbReference type="GO" id="GO:0046983">
    <property type="term" value="F:protein dimerization activity"/>
    <property type="evidence" value="ECO:0007669"/>
    <property type="project" value="InterPro"/>
</dbReference>
<dbReference type="InterPro" id="IPR003594">
    <property type="entry name" value="HATPase_dom"/>
</dbReference>
<dbReference type="Gene3D" id="3.30.450.40">
    <property type="match status" value="2"/>
</dbReference>
<feature type="region of interest" description="Disordered" evidence="4">
    <location>
        <begin position="530"/>
        <end position="611"/>
    </location>
</feature>
<reference evidence="7" key="1">
    <citation type="submission" date="2021-04" db="EMBL/GenBank/DDBJ databases">
        <title>Sequencing of actinobacteria type strains.</title>
        <authorList>
            <person name="Nguyen G.-S."/>
            <person name="Wentzel A."/>
        </authorList>
    </citation>
    <scope>NUCLEOTIDE SEQUENCE</scope>
    <source>
        <strain evidence="7">DSM 42095</strain>
    </source>
</reference>
<dbReference type="Gene3D" id="3.30.565.10">
    <property type="entry name" value="Histidine kinase-like ATPase, C-terminal domain"/>
    <property type="match status" value="1"/>
</dbReference>
<accession>A0A8T4INM4</accession>
<dbReference type="SUPFAM" id="SSF55781">
    <property type="entry name" value="GAF domain-like"/>
    <property type="match status" value="2"/>
</dbReference>
<keyword evidence="1" id="KW-0808">Transferase</keyword>
<dbReference type="SMART" id="SM00387">
    <property type="entry name" value="HATPase_c"/>
    <property type="match status" value="1"/>
</dbReference>
<feature type="compositionally biased region" description="Basic and acidic residues" evidence="4">
    <location>
        <begin position="534"/>
        <end position="547"/>
    </location>
</feature>
<keyword evidence="8" id="KW-1185">Reference proteome</keyword>
<dbReference type="PANTHER" id="PTHR24421:SF56">
    <property type="entry name" value="OXYGEN SENSOR HISTIDINE KINASE RESPONSE REGULATOR DOST"/>
    <property type="match status" value="1"/>
</dbReference>
<evidence type="ECO:0000256" key="1">
    <source>
        <dbReference type="ARBA" id="ARBA00022679"/>
    </source>
</evidence>
<dbReference type="PANTHER" id="PTHR24421">
    <property type="entry name" value="NITRATE/NITRITE SENSOR PROTEIN NARX-RELATED"/>
    <property type="match status" value="1"/>
</dbReference>
<keyword evidence="3" id="KW-0902">Two-component regulatory system</keyword>
<name>A0A8T4INM4_9ACTN</name>
<dbReference type="GO" id="GO:0000155">
    <property type="term" value="F:phosphorelay sensor kinase activity"/>
    <property type="evidence" value="ECO:0007669"/>
    <property type="project" value="InterPro"/>
</dbReference>
<evidence type="ECO:0000256" key="2">
    <source>
        <dbReference type="ARBA" id="ARBA00022777"/>
    </source>
</evidence>
<dbReference type="InterPro" id="IPR029016">
    <property type="entry name" value="GAF-like_dom_sf"/>
</dbReference>
<keyword evidence="2" id="KW-0418">Kinase</keyword>
<dbReference type="InterPro" id="IPR050482">
    <property type="entry name" value="Sensor_HK_TwoCompSys"/>
</dbReference>
<dbReference type="InterPro" id="IPR036890">
    <property type="entry name" value="HATPase_C_sf"/>
</dbReference>
<dbReference type="SMART" id="SM00065">
    <property type="entry name" value="GAF"/>
    <property type="match status" value="2"/>
</dbReference>
<evidence type="ECO:0000256" key="4">
    <source>
        <dbReference type="SAM" id="MobiDB-lite"/>
    </source>
</evidence>
<sequence>MHSLLEAVLSVGRELDLAQVLERIVRAAIVLTDAEYGAVGVIGDGRRLSRFLPVGISDELAARIGPLPQGHGILGELIRHPEPLRLNDLAEHPASYGFPANHPPMRTFLGVPIRVRDEVFGNLYLTEKRGGSRFDTDDEAVLTTLSVAAGVAIDNARLYAESRRREEWGAALGEITRSLLSGADASDVLSLIARRALEVAQADSACVLVPDLGADVLRVDVAVGELAAELSGQAVEYENTLAGLAARTGRPAVTADLRSDPRAHAFPGLEDAYGPTVAVPLLAGERVQGALRLSRLAERSPFDVTEVGLLSDFAGQAALALELARHRAESEQLALLHDRDRIARDLHDLAIQRLFATGMTLQSAGRLIDHPEASERVGRAVDDLDETIKIIRSTIFALRSSGEEAAGGEVGGSALSGGGAGLRRLMTKAVATSAEALGFTPSLRMEGRVDTDIPEETADQVLAVLVEALSNVARHAHARRADVTLTVDAHIVLTVTDDGVGVGENVPRTGGLANMRSRAELLGGTLEITPARLPGEHMDGAMDKPMDEPADEIADGGPDGGPDGSLDTVPVLARATAPGGGTGPRPGTRIVWRVPLLSPGNGEEKGAGALT</sequence>
<evidence type="ECO:0000259" key="6">
    <source>
        <dbReference type="SMART" id="SM00387"/>
    </source>
</evidence>
<dbReference type="Pfam" id="PF02518">
    <property type="entry name" value="HATPase_c"/>
    <property type="match status" value="1"/>
</dbReference>
<dbReference type="EMBL" id="JAGSMN010000145">
    <property type="protein sequence ID" value="MBR7672902.1"/>
    <property type="molecule type" value="Genomic_DNA"/>
</dbReference>
<dbReference type="SUPFAM" id="SSF55874">
    <property type="entry name" value="ATPase domain of HSP90 chaperone/DNA topoisomerase II/histidine kinase"/>
    <property type="match status" value="1"/>
</dbReference>
<evidence type="ECO:0000313" key="8">
    <source>
        <dbReference type="Proteomes" id="UP000675554"/>
    </source>
</evidence>
<evidence type="ECO:0000259" key="5">
    <source>
        <dbReference type="SMART" id="SM00065"/>
    </source>
</evidence>
<dbReference type="CDD" id="cd16917">
    <property type="entry name" value="HATPase_UhpB-NarQ-NarX-like"/>
    <property type="match status" value="1"/>
</dbReference>
<feature type="domain" description="GAF" evidence="5">
    <location>
        <begin position="16"/>
        <end position="163"/>
    </location>
</feature>
<dbReference type="Proteomes" id="UP000675554">
    <property type="component" value="Unassembled WGS sequence"/>
</dbReference>
<protein>
    <submittedName>
        <fullName evidence="7">GAF domain-containing protein</fullName>
    </submittedName>
</protein>
<evidence type="ECO:0000256" key="3">
    <source>
        <dbReference type="ARBA" id="ARBA00023012"/>
    </source>
</evidence>
<dbReference type="Pfam" id="PF13185">
    <property type="entry name" value="GAF_2"/>
    <property type="match status" value="2"/>
</dbReference>
<feature type="domain" description="GAF" evidence="5">
    <location>
        <begin position="184"/>
        <end position="331"/>
    </location>
</feature>
<dbReference type="GO" id="GO:0016020">
    <property type="term" value="C:membrane"/>
    <property type="evidence" value="ECO:0007669"/>
    <property type="project" value="InterPro"/>
</dbReference>
<feature type="domain" description="Histidine kinase/HSP90-like ATPase" evidence="6">
    <location>
        <begin position="456"/>
        <end position="598"/>
    </location>
</feature>
<dbReference type="InterPro" id="IPR011712">
    <property type="entry name" value="Sig_transdc_His_kin_sub3_dim/P"/>
</dbReference>
<dbReference type="Gene3D" id="1.20.5.1930">
    <property type="match status" value="1"/>
</dbReference>
<comment type="caution">
    <text evidence="7">The sequence shown here is derived from an EMBL/GenBank/DDBJ whole genome shotgun (WGS) entry which is preliminary data.</text>
</comment>
<gene>
    <name evidence="7" type="ORF">KDA82_07710</name>
</gene>